<proteinExistence type="predicted"/>
<gene>
    <name evidence="1" type="ORF">RUN215_v1_1560012</name>
</gene>
<protein>
    <submittedName>
        <fullName evidence="1">Uncharacterized protein</fullName>
    </submittedName>
</protein>
<sequence length="76" mass="8206">MPRALAAPLVFSVVRVVLHFVALPTLSAGSLADWRRAVGLFRDLRAWLEGLATACADPGGHRVPRGSVTPRNFGFH</sequence>
<evidence type="ECO:0000313" key="1">
    <source>
        <dbReference type="EMBL" id="CUV57883.1"/>
    </source>
</evidence>
<organism evidence="1">
    <name type="scientific">Ralstonia solanacearum</name>
    <name type="common">Pseudomonas solanacearum</name>
    <dbReference type="NCBI Taxonomy" id="305"/>
    <lineage>
        <taxon>Bacteria</taxon>
        <taxon>Pseudomonadati</taxon>
        <taxon>Pseudomonadota</taxon>
        <taxon>Betaproteobacteria</taxon>
        <taxon>Burkholderiales</taxon>
        <taxon>Burkholderiaceae</taxon>
        <taxon>Ralstonia</taxon>
        <taxon>Ralstonia solanacearum species complex</taxon>
    </lineage>
</organism>
<reference evidence="1" key="1">
    <citation type="submission" date="2015-10" db="EMBL/GenBank/DDBJ databases">
        <authorList>
            <person name="Gilbert D.G."/>
        </authorList>
    </citation>
    <scope>NUCLEOTIDE SEQUENCE</scope>
    <source>
        <strain evidence="1">Phyl III-seqv23</strain>
    </source>
</reference>
<dbReference type="EMBL" id="LN899820">
    <property type="protein sequence ID" value="CUV57883.1"/>
    <property type="molecule type" value="Genomic_DNA"/>
</dbReference>
<dbReference type="AlphaFoldDB" id="A0A0S4X210"/>
<name>A0A0S4X210_RALSL</name>
<accession>A0A0S4X210</accession>